<keyword evidence="10" id="KW-1185">Reference proteome</keyword>
<dbReference type="HAMAP" id="MF_00258">
    <property type="entry name" value="Glu_racemase"/>
    <property type="match status" value="1"/>
</dbReference>
<feature type="binding site" evidence="7">
    <location>
        <begin position="215"/>
        <end position="216"/>
    </location>
    <ligand>
        <name>substrate</name>
    </ligand>
</feature>
<keyword evidence="4 7" id="KW-0573">Peptidoglycan synthesis</keyword>
<evidence type="ECO:0000313" key="10">
    <source>
        <dbReference type="Proteomes" id="UP001168552"/>
    </source>
</evidence>
<evidence type="ECO:0000256" key="7">
    <source>
        <dbReference type="HAMAP-Rule" id="MF_00258"/>
    </source>
</evidence>
<keyword evidence="3 7" id="KW-0133">Cell shape</keyword>
<comment type="catalytic activity">
    <reaction evidence="1 7">
        <text>L-glutamate = D-glutamate</text>
        <dbReference type="Rhea" id="RHEA:12813"/>
        <dbReference type="ChEBI" id="CHEBI:29985"/>
        <dbReference type="ChEBI" id="CHEBI:29986"/>
        <dbReference type="EC" id="5.1.1.3"/>
    </reaction>
</comment>
<evidence type="ECO:0000256" key="1">
    <source>
        <dbReference type="ARBA" id="ARBA00001602"/>
    </source>
</evidence>
<evidence type="ECO:0000256" key="4">
    <source>
        <dbReference type="ARBA" id="ARBA00022984"/>
    </source>
</evidence>
<comment type="pathway">
    <text evidence="7">Cell wall biogenesis; peptidoglycan biosynthesis.</text>
</comment>
<feature type="transmembrane region" description="Helical" evidence="8">
    <location>
        <begin position="21"/>
        <end position="48"/>
    </location>
</feature>
<gene>
    <name evidence="7 9" type="primary">murI</name>
    <name evidence="9" type="ORF">QWY31_15055</name>
</gene>
<comment type="caution">
    <text evidence="9">The sequence shown here is derived from an EMBL/GenBank/DDBJ whole genome shotgun (WGS) entry which is preliminary data.</text>
</comment>
<feature type="active site" description="Proton donor/acceptor" evidence="7">
    <location>
        <position position="214"/>
    </location>
</feature>
<dbReference type="EMBL" id="JAUHJS010000008">
    <property type="protein sequence ID" value="MDN4166828.1"/>
    <property type="molecule type" value="Genomic_DNA"/>
</dbReference>
<dbReference type="RefSeq" id="WP_320005364.1">
    <property type="nucleotide sequence ID" value="NZ_JAUHJS010000008.1"/>
</dbReference>
<dbReference type="InterPro" id="IPR001920">
    <property type="entry name" value="Asp/Glu_race"/>
</dbReference>
<dbReference type="SUPFAM" id="SSF53681">
    <property type="entry name" value="Aspartate/glutamate racemase"/>
    <property type="match status" value="2"/>
</dbReference>
<keyword evidence="8" id="KW-0812">Transmembrane</keyword>
<dbReference type="Pfam" id="PF01177">
    <property type="entry name" value="Asp_Glu_race"/>
    <property type="match status" value="1"/>
</dbReference>
<dbReference type="PANTHER" id="PTHR21198:SF3">
    <property type="entry name" value="GLUTAMATE RACEMASE"/>
    <property type="match status" value="1"/>
</dbReference>
<feature type="binding site" evidence="7">
    <location>
        <begin position="103"/>
        <end position="104"/>
    </location>
    <ligand>
        <name>substrate</name>
    </ligand>
</feature>
<evidence type="ECO:0000313" key="9">
    <source>
        <dbReference type="EMBL" id="MDN4166828.1"/>
    </source>
</evidence>
<evidence type="ECO:0000256" key="6">
    <source>
        <dbReference type="ARBA" id="ARBA00023316"/>
    </source>
</evidence>
<evidence type="ECO:0000256" key="5">
    <source>
        <dbReference type="ARBA" id="ARBA00023235"/>
    </source>
</evidence>
<keyword evidence="6 7" id="KW-0961">Cell wall biogenesis/degradation</keyword>
<dbReference type="PANTHER" id="PTHR21198">
    <property type="entry name" value="GLUTAMATE RACEMASE"/>
    <property type="match status" value="1"/>
</dbReference>
<keyword evidence="8" id="KW-1133">Transmembrane helix</keyword>
<feature type="binding site" evidence="7">
    <location>
        <begin position="71"/>
        <end position="72"/>
    </location>
    <ligand>
        <name>substrate</name>
    </ligand>
</feature>
<reference evidence="9" key="1">
    <citation type="submission" date="2023-06" db="EMBL/GenBank/DDBJ databases">
        <title>Cytophagales bacterium Strain LB-30, isolated from soil.</title>
        <authorList>
            <person name="Liu B."/>
        </authorList>
    </citation>
    <scope>NUCLEOTIDE SEQUENCE</scope>
    <source>
        <strain evidence="9">LB-30</strain>
    </source>
</reference>
<dbReference type="PROSITE" id="PS00923">
    <property type="entry name" value="ASP_GLU_RACEMASE_1"/>
    <property type="match status" value="1"/>
</dbReference>
<dbReference type="Gene3D" id="3.40.50.1860">
    <property type="match status" value="2"/>
</dbReference>
<keyword evidence="8" id="KW-0472">Membrane</keyword>
<evidence type="ECO:0000256" key="3">
    <source>
        <dbReference type="ARBA" id="ARBA00022960"/>
    </source>
</evidence>
<dbReference type="InterPro" id="IPR018187">
    <property type="entry name" value="Asp/Glu_racemase_AS_1"/>
</dbReference>
<sequence>MKKDTKKCEAPLMESDERRMHWFFGQFPLTCSMAIAFFDSGIGGLSVLQVARKRLPQEDFIYFADTLHVPYGSKSREEVKEFVMEAAEHLVSLGIKALVVACNTATSIAIKELRARYDFPIIGMEPAVKPAIEKYAPAQKRILVLATALTLKEDKYHQLVSHIDHLQLADACPMPGLVQLAEQLDFSEASVKRYLQETLGAVDWKQYGALVLGCTHFPFFRPHLQAYLPSHIEIIDGNLGTVNHLIQTLSAKGQIKQEGKGSLRLLSSLKDAQEAQRMQKALDYLEKVFP</sequence>
<evidence type="ECO:0000256" key="8">
    <source>
        <dbReference type="SAM" id="Phobius"/>
    </source>
</evidence>
<comment type="function">
    <text evidence="7">Provides the (R)-glutamate required for cell wall biosynthesis.</text>
</comment>
<proteinExistence type="inferred from homology"/>
<evidence type="ECO:0000256" key="2">
    <source>
        <dbReference type="ARBA" id="ARBA00013090"/>
    </source>
</evidence>
<dbReference type="Proteomes" id="UP001168552">
    <property type="component" value="Unassembled WGS sequence"/>
</dbReference>
<accession>A0ABT8F8L3</accession>
<dbReference type="InterPro" id="IPR004391">
    <property type="entry name" value="Glu_race"/>
</dbReference>
<name>A0ABT8F8L3_9BACT</name>
<dbReference type="NCBIfam" id="TIGR00067">
    <property type="entry name" value="glut_race"/>
    <property type="match status" value="1"/>
</dbReference>
<dbReference type="EC" id="5.1.1.3" evidence="2 7"/>
<organism evidence="9 10">
    <name type="scientific">Shiella aurantiaca</name>
    <dbReference type="NCBI Taxonomy" id="3058365"/>
    <lineage>
        <taxon>Bacteria</taxon>
        <taxon>Pseudomonadati</taxon>
        <taxon>Bacteroidota</taxon>
        <taxon>Cytophagia</taxon>
        <taxon>Cytophagales</taxon>
        <taxon>Shiellaceae</taxon>
        <taxon>Shiella</taxon>
    </lineage>
</organism>
<protein>
    <recommendedName>
        <fullName evidence="2 7">Glutamate racemase</fullName>
        <ecNumber evidence="2 7">5.1.1.3</ecNumber>
    </recommendedName>
</protein>
<dbReference type="InterPro" id="IPR015942">
    <property type="entry name" value="Asp/Glu/hydantoin_racemase"/>
</dbReference>
<feature type="binding site" evidence="7">
    <location>
        <begin position="39"/>
        <end position="40"/>
    </location>
    <ligand>
        <name>substrate</name>
    </ligand>
</feature>
<dbReference type="GO" id="GO:0008881">
    <property type="term" value="F:glutamate racemase activity"/>
    <property type="evidence" value="ECO:0007669"/>
    <property type="project" value="UniProtKB-EC"/>
</dbReference>
<keyword evidence="5 7" id="KW-0413">Isomerase</keyword>
<comment type="similarity">
    <text evidence="7">Belongs to the aspartate/glutamate racemases family.</text>
</comment>
<feature type="active site" description="Proton donor/acceptor" evidence="7">
    <location>
        <position position="102"/>
    </location>
</feature>